<gene>
    <name evidence="1" type="ORF">OG288_10905</name>
</gene>
<sequence length="183" mass="20363">METWWWDALPVSVRERVDEFVLSDRRLQAIQAVMEAVRGQWEGVQAPRPGLHECDRVVMARYQALADRIVRRPEPPRDAESLAARIGELPGRLVAVEAIWDGDTSGWFVVLVAVLDGPPSEVDLAMIRHGSDLRVFNGQVPPWPEAVEAQTTGTALAARFGVPFHFASPDAPDDEAPRRRPTP</sequence>
<keyword evidence="2" id="KW-1185">Reference proteome</keyword>
<reference evidence="1" key="1">
    <citation type="submission" date="2022-10" db="EMBL/GenBank/DDBJ databases">
        <title>The complete genomes of actinobacterial strains from the NBC collection.</title>
        <authorList>
            <person name="Joergensen T.S."/>
            <person name="Alvarez Arevalo M."/>
            <person name="Sterndorff E.B."/>
            <person name="Faurdal D."/>
            <person name="Vuksanovic O."/>
            <person name="Mourched A.-S."/>
            <person name="Charusanti P."/>
            <person name="Shaw S."/>
            <person name="Blin K."/>
            <person name="Weber T."/>
        </authorList>
    </citation>
    <scope>NUCLEOTIDE SEQUENCE</scope>
    <source>
        <strain evidence="1">NBC_00189</strain>
    </source>
</reference>
<evidence type="ECO:0000313" key="2">
    <source>
        <dbReference type="Proteomes" id="UP001432166"/>
    </source>
</evidence>
<proteinExistence type="predicted"/>
<protein>
    <submittedName>
        <fullName evidence="1">Uncharacterized protein</fullName>
    </submittedName>
</protein>
<accession>A0ABZ1JES4</accession>
<dbReference type="EMBL" id="CP108133">
    <property type="protein sequence ID" value="WTP48757.1"/>
    <property type="molecule type" value="Genomic_DNA"/>
</dbReference>
<organism evidence="1 2">
    <name type="scientific">Streptomyces tauricus</name>
    <dbReference type="NCBI Taxonomy" id="68274"/>
    <lineage>
        <taxon>Bacteria</taxon>
        <taxon>Bacillati</taxon>
        <taxon>Actinomycetota</taxon>
        <taxon>Actinomycetes</taxon>
        <taxon>Kitasatosporales</taxon>
        <taxon>Streptomycetaceae</taxon>
        <taxon>Streptomyces</taxon>
        <taxon>Streptomyces aurantiacus group</taxon>
    </lineage>
</organism>
<dbReference type="Proteomes" id="UP001432166">
    <property type="component" value="Chromosome"/>
</dbReference>
<dbReference type="RefSeq" id="WP_265646873.1">
    <property type="nucleotide sequence ID" value="NZ_CP108133.1"/>
</dbReference>
<evidence type="ECO:0000313" key="1">
    <source>
        <dbReference type="EMBL" id="WTP48757.1"/>
    </source>
</evidence>
<name>A0ABZ1JES4_9ACTN</name>